<dbReference type="PANTHER" id="PTHR34222">
    <property type="entry name" value="GAG_PRE-INTEGRS DOMAIN-CONTAINING PROTEIN"/>
    <property type="match status" value="1"/>
</dbReference>
<dbReference type="AlphaFoldDB" id="A0AAW2TDZ4"/>
<reference evidence="1" key="2">
    <citation type="journal article" date="2024" name="Plant">
        <title>Genomic evolution and insights into agronomic trait innovations of Sesamum species.</title>
        <authorList>
            <person name="Miao H."/>
            <person name="Wang L."/>
            <person name="Qu L."/>
            <person name="Liu H."/>
            <person name="Sun Y."/>
            <person name="Le M."/>
            <person name="Wang Q."/>
            <person name="Wei S."/>
            <person name="Zheng Y."/>
            <person name="Lin W."/>
            <person name="Duan Y."/>
            <person name="Cao H."/>
            <person name="Xiong S."/>
            <person name="Wang X."/>
            <person name="Wei L."/>
            <person name="Li C."/>
            <person name="Ma Q."/>
            <person name="Ju M."/>
            <person name="Zhao R."/>
            <person name="Li G."/>
            <person name="Mu C."/>
            <person name="Tian Q."/>
            <person name="Mei H."/>
            <person name="Zhang T."/>
            <person name="Gao T."/>
            <person name="Zhang H."/>
        </authorList>
    </citation>
    <scope>NUCLEOTIDE SEQUENCE</scope>
    <source>
        <strain evidence="1">KEN1</strain>
    </source>
</reference>
<protein>
    <submittedName>
        <fullName evidence="1">Uncharacterized protein</fullName>
    </submittedName>
</protein>
<gene>
    <name evidence="1" type="ORF">Slati_4218000</name>
</gene>
<sequence length="88" mass="9840">MDVHLVSKKVADLALFTQLMQFLMGLGEIFDHVRNQLLLMDPIPSVNIACSMVQSVEKQRQVHLKMTDSGETIAVQVRAGVTKEVGFR</sequence>
<comment type="caution">
    <text evidence="1">The sequence shown here is derived from an EMBL/GenBank/DDBJ whole genome shotgun (WGS) entry which is preliminary data.</text>
</comment>
<accession>A0AAW2TDZ4</accession>
<name>A0AAW2TDZ4_9LAMI</name>
<organism evidence="1">
    <name type="scientific">Sesamum latifolium</name>
    <dbReference type="NCBI Taxonomy" id="2727402"/>
    <lineage>
        <taxon>Eukaryota</taxon>
        <taxon>Viridiplantae</taxon>
        <taxon>Streptophyta</taxon>
        <taxon>Embryophyta</taxon>
        <taxon>Tracheophyta</taxon>
        <taxon>Spermatophyta</taxon>
        <taxon>Magnoliopsida</taxon>
        <taxon>eudicotyledons</taxon>
        <taxon>Gunneridae</taxon>
        <taxon>Pentapetalae</taxon>
        <taxon>asterids</taxon>
        <taxon>lamiids</taxon>
        <taxon>Lamiales</taxon>
        <taxon>Pedaliaceae</taxon>
        <taxon>Sesamum</taxon>
    </lineage>
</organism>
<dbReference type="EMBL" id="JACGWN010000015">
    <property type="protein sequence ID" value="KAL0401881.1"/>
    <property type="molecule type" value="Genomic_DNA"/>
</dbReference>
<reference evidence="1" key="1">
    <citation type="submission" date="2020-06" db="EMBL/GenBank/DDBJ databases">
        <authorList>
            <person name="Li T."/>
            <person name="Hu X."/>
            <person name="Zhang T."/>
            <person name="Song X."/>
            <person name="Zhang H."/>
            <person name="Dai N."/>
            <person name="Sheng W."/>
            <person name="Hou X."/>
            <person name="Wei L."/>
        </authorList>
    </citation>
    <scope>NUCLEOTIDE SEQUENCE</scope>
    <source>
        <strain evidence="1">KEN1</strain>
        <tissue evidence="1">Leaf</tissue>
    </source>
</reference>
<proteinExistence type="predicted"/>
<dbReference type="PANTHER" id="PTHR34222:SF99">
    <property type="entry name" value="PROTEIN, PUTATIVE-RELATED"/>
    <property type="match status" value="1"/>
</dbReference>
<evidence type="ECO:0000313" key="1">
    <source>
        <dbReference type="EMBL" id="KAL0401881.1"/>
    </source>
</evidence>
<feature type="non-terminal residue" evidence="1">
    <location>
        <position position="88"/>
    </location>
</feature>